<organism evidence="1">
    <name type="scientific">Zea mays</name>
    <name type="common">Maize</name>
    <dbReference type="NCBI Taxonomy" id="4577"/>
    <lineage>
        <taxon>Eukaryota</taxon>
        <taxon>Viridiplantae</taxon>
        <taxon>Streptophyta</taxon>
        <taxon>Embryophyta</taxon>
        <taxon>Tracheophyta</taxon>
        <taxon>Spermatophyta</taxon>
        <taxon>Magnoliopsida</taxon>
        <taxon>Liliopsida</taxon>
        <taxon>Poales</taxon>
        <taxon>Poaceae</taxon>
        <taxon>PACMAD clade</taxon>
        <taxon>Panicoideae</taxon>
        <taxon>Andropogonodae</taxon>
        <taxon>Andropogoneae</taxon>
        <taxon>Tripsacinae</taxon>
        <taxon>Zea</taxon>
    </lineage>
</organism>
<name>B7ZWS8_MAIZE</name>
<dbReference type="AlphaFoldDB" id="B7ZWS8"/>
<reference evidence="1" key="2">
    <citation type="submission" date="2012-06" db="EMBL/GenBank/DDBJ databases">
        <authorList>
            <person name="Yu Y."/>
            <person name="Currie J."/>
            <person name="Lomeli R."/>
            <person name="Angelova A."/>
            <person name="Collura K."/>
            <person name="Wissotski M."/>
            <person name="Campos D."/>
            <person name="Kudrna D."/>
            <person name="Golser W."/>
            <person name="Ashely E."/>
            <person name="Descour A."/>
            <person name="Fernandes J."/>
            <person name="Soderlund C."/>
            <person name="Walbot V."/>
        </authorList>
    </citation>
    <scope>NUCLEOTIDE SEQUENCE</scope>
    <source>
        <strain evidence="1">B73</strain>
    </source>
</reference>
<dbReference type="EMBL" id="BT053770">
    <property type="protein sequence ID" value="ACL52377.1"/>
    <property type="molecule type" value="mRNA"/>
</dbReference>
<proteinExistence type="evidence at transcript level"/>
<evidence type="ECO:0000313" key="1">
    <source>
        <dbReference type="EMBL" id="ACL52377.1"/>
    </source>
</evidence>
<protein>
    <submittedName>
        <fullName evidence="1">Uncharacterized protein</fullName>
    </submittedName>
</protein>
<sequence>MLLLVDRICMQHEWIDRSEMESYVPVDGGSEVVHLGANDPLLLYAVLVQHERRQRLHLELLRHSIFKLVDVHQAEYGLHLSSPGHVPERFLHRLAGFVPLRREHEHHQVIMSVQSFTQLISIVDDVIDPPPPVAGRPKHLGG</sequence>
<reference evidence="1" key="1">
    <citation type="journal article" date="2009" name="PLoS Genet.">
        <title>Sequencing, mapping, and analysis of 27,455 maize full-length cDNAs.</title>
        <authorList>
            <person name="Soderlund C."/>
            <person name="Descour A."/>
            <person name="Kudrna D."/>
            <person name="Bomhoff M."/>
            <person name="Boyd L."/>
            <person name="Currie J."/>
            <person name="Angelova A."/>
            <person name="Collura K."/>
            <person name="Wissotski M."/>
            <person name="Ashley E."/>
            <person name="Morrow D."/>
            <person name="Fernandes J."/>
            <person name="Walbot V."/>
            <person name="Yu Y."/>
        </authorList>
    </citation>
    <scope>NUCLEOTIDE SEQUENCE</scope>
    <source>
        <strain evidence="1">B73</strain>
    </source>
</reference>
<accession>B7ZWS8</accession>